<dbReference type="Gene3D" id="2.120.10.10">
    <property type="match status" value="1"/>
</dbReference>
<organism evidence="1 2">
    <name type="scientific">Chitinophaga arvensicola</name>
    <dbReference type="NCBI Taxonomy" id="29529"/>
    <lineage>
        <taxon>Bacteria</taxon>
        <taxon>Pseudomonadati</taxon>
        <taxon>Bacteroidota</taxon>
        <taxon>Chitinophagia</taxon>
        <taxon>Chitinophagales</taxon>
        <taxon>Chitinophagaceae</taxon>
        <taxon>Chitinophaga</taxon>
    </lineage>
</organism>
<dbReference type="EMBL" id="FOJG01000001">
    <property type="protein sequence ID" value="SEW03333.1"/>
    <property type="molecule type" value="Genomic_DNA"/>
</dbReference>
<evidence type="ECO:0000313" key="2">
    <source>
        <dbReference type="Proteomes" id="UP000199310"/>
    </source>
</evidence>
<evidence type="ECO:0000313" key="1">
    <source>
        <dbReference type="EMBL" id="SEW03333.1"/>
    </source>
</evidence>
<dbReference type="AlphaFoldDB" id="A0A1I0NPD8"/>
<dbReference type="STRING" id="29529.SAMN04488122_0298"/>
<reference evidence="2" key="1">
    <citation type="submission" date="2016-10" db="EMBL/GenBank/DDBJ databases">
        <authorList>
            <person name="Varghese N."/>
            <person name="Submissions S."/>
        </authorList>
    </citation>
    <scope>NUCLEOTIDE SEQUENCE [LARGE SCALE GENOMIC DNA]</scope>
    <source>
        <strain evidence="2">DSM 3695</strain>
    </source>
</reference>
<name>A0A1I0NPD8_9BACT</name>
<dbReference type="OrthoDB" id="20875at2"/>
<dbReference type="InterPro" id="IPR023296">
    <property type="entry name" value="Glyco_hydro_beta-prop_sf"/>
</dbReference>
<proteinExistence type="predicted"/>
<dbReference type="Proteomes" id="UP000199310">
    <property type="component" value="Unassembled WGS sequence"/>
</dbReference>
<gene>
    <name evidence="1" type="ORF">SAMN04488122_0298</name>
</gene>
<sequence length="349" mass="39914">MFAALVLSLFSMSVSCSKDSVVKPALIATDTAACDVDTIQLIYDKQKHCAFTDLIKFENNYYLTFRVSDAHVYGKDGHVIVLKSPNGKDWTQEVDFSEPGLDLRDPKFNITNNNHLVFYTQGVQYNTDKSLKTQRGLIVEATKPLFESSQPTFMNFPENQVFWPWRFTKYNNAFYAIAYNQNPHVFKLIKSKDLKTVEDVHDLSTISMAASESTIRFYKGKCYVLIRRNGPTLLGVADANNLSDFKWTELPMFGLGGPNFIFYDDNTLLICGRDYTSPGDYSYGSMRTSLFVYRIKENKTTRVLTLPTWGDTSYPGLYLNKNNLWISYYSTDNVSTKVYLAKTRLTLNK</sequence>
<dbReference type="RefSeq" id="WP_143059045.1">
    <property type="nucleotide sequence ID" value="NZ_FOJG01000001.1"/>
</dbReference>
<keyword evidence="2" id="KW-1185">Reference proteome</keyword>
<protein>
    <submittedName>
        <fullName evidence="1">Uncharacterized protein</fullName>
    </submittedName>
</protein>
<accession>A0A1I0NPD8</accession>
<dbReference type="SUPFAM" id="SSF75005">
    <property type="entry name" value="Arabinanase/levansucrase/invertase"/>
    <property type="match status" value="1"/>
</dbReference>